<feature type="transmembrane region" description="Helical" evidence="1">
    <location>
        <begin position="1037"/>
        <end position="1061"/>
    </location>
</feature>
<reference evidence="4" key="1">
    <citation type="journal article" date="2011" name="Genome Biol.">
        <title>Comparative genomics of the social amoebae Dictyostelium discoideum and Dictyostelium purpureum.</title>
        <authorList>
            <consortium name="US DOE Joint Genome Institute (JGI-PGF)"/>
            <person name="Sucgang R."/>
            <person name="Kuo A."/>
            <person name="Tian X."/>
            <person name="Salerno W."/>
            <person name="Parikh A."/>
            <person name="Feasley C.L."/>
            <person name="Dalin E."/>
            <person name="Tu H."/>
            <person name="Huang E."/>
            <person name="Barry K."/>
            <person name="Lindquist E."/>
            <person name="Shapiro H."/>
            <person name="Bruce D."/>
            <person name="Schmutz J."/>
            <person name="Salamov A."/>
            <person name="Fey P."/>
            <person name="Gaudet P."/>
            <person name="Anjard C."/>
            <person name="Babu M.M."/>
            <person name="Basu S."/>
            <person name="Bushmanova Y."/>
            <person name="van der Wel H."/>
            <person name="Katoh-Kurasawa M."/>
            <person name="Dinh C."/>
            <person name="Coutinho P.M."/>
            <person name="Saito T."/>
            <person name="Elias M."/>
            <person name="Schaap P."/>
            <person name="Kay R.R."/>
            <person name="Henrissat B."/>
            <person name="Eichinger L."/>
            <person name="Rivero F."/>
            <person name="Putnam N.H."/>
            <person name="West C.M."/>
            <person name="Loomis W.F."/>
            <person name="Chisholm R.L."/>
            <person name="Shaulsky G."/>
            <person name="Strassmann J.E."/>
            <person name="Queller D.C."/>
            <person name="Kuspa A."/>
            <person name="Grigoriev I.V."/>
        </authorList>
    </citation>
    <scope>NUCLEOTIDE SEQUENCE [LARGE SCALE GENOMIC DNA]</scope>
    <source>
        <strain evidence="4">QSDP1</strain>
    </source>
</reference>
<dbReference type="InterPro" id="IPR054484">
    <property type="entry name" value="ComC_SSD"/>
</dbReference>
<evidence type="ECO:0000256" key="1">
    <source>
        <dbReference type="SAM" id="Phobius"/>
    </source>
</evidence>
<dbReference type="EMBL" id="GL871060">
    <property type="protein sequence ID" value="EGC35439.1"/>
    <property type="molecule type" value="Genomic_DNA"/>
</dbReference>
<dbReference type="RefSeq" id="XP_003288052.1">
    <property type="nucleotide sequence ID" value="XM_003288004.1"/>
</dbReference>
<dbReference type="VEuPathDB" id="AmoebaDB:DICPUDRAFT_78867"/>
<gene>
    <name evidence="3" type="ORF">DICPUDRAFT_78867</name>
</gene>
<organism evidence="3 4">
    <name type="scientific">Dictyostelium purpureum</name>
    <name type="common">Slime mold</name>
    <dbReference type="NCBI Taxonomy" id="5786"/>
    <lineage>
        <taxon>Eukaryota</taxon>
        <taxon>Amoebozoa</taxon>
        <taxon>Evosea</taxon>
        <taxon>Eumycetozoa</taxon>
        <taxon>Dictyostelia</taxon>
        <taxon>Dictyosteliales</taxon>
        <taxon>Dictyosteliaceae</taxon>
        <taxon>Dictyostelium</taxon>
    </lineage>
</organism>
<feature type="domain" description="EGF-like" evidence="2">
    <location>
        <begin position="784"/>
        <end position="795"/>
    </location>
</feature>
<protein>
    <recommendedName>
        <fullName evidence="2">EGF-like domain-containing protein</fullName>
    </recommendedName>
</protein>
<dbReference type="SUPFAM" id="SSF52058">
    <property type="entry name" value="L domain-like"/>
    <property type="match status" value="1"/>
</dbReference>
<name>F0ZKU5_DICPU</name>
<dbReference type="PANTHER" id="PTHR24032:SF19">
    <property type="entry name" value="EGF-LIKE DOMAIN-CONTAINING PROTEIN"/>
    <property type="match status" value="1"/>
</dbReference>
<dbReference type="KEGG" id="dpp:DICPUDRAFT_78867"/>
<dbReference type="InParanoid" id="F0ZKU5"/>
<evidence type="ECO:0000313" key="4">
    <source>
        <dbReference type="Proteomes" id="UP000001064"/>
    </source>
</evidence>
<dbReference type="FunCoup" id="F0ZKU5">
    <property type="interactions" value="139"/>
</dbReference>
<dbReference type="InterPro" id="IPR000742">
    <property type="entry name" value="EGF"/>
</dbReference>
<keyword evidence="1" id="KW-0812">Transmembrane</keyword>
<keyword evidence="1" id="KW-0472">Membrane</keyword>
<dbReference type="OrthoDB" id="26095at2759"/>
<proteinExistence type="predicted"/>
<evidence type="ECO:0000313" key="3">
    <source>
        <dbReference type="EMBL" id="EGC35439.1"/>
    </source>
</evidence>
<dbReference type="InterPro" id="IPR032675">
    <property type="entry name" value="LRR_dom_sf"/>
</dbReference>
<dbReference type="Proteomes" id="UP000001064">
    <property type="component" value="Unassembled WGS sequence"/>
</dbReference>
<sequence length="1086" mass="120705">MKILYYIIYVFIFFTVVLLNSNNSIRAYAKLIESETTCLSNLISKALLSYPKNIDPDNSSLSLYCENYSSNFKCTNDYKLSELSISNIISLNGFDASDFECFSQPNLKITLENGFKVNENVYYSTKYKGFQFNLNNCWVSSINKNIPQISSLNIVTRLGQGWSSDVKLSYIKDITNFSITGSGIINYRYINDLSAPADGTKYNLEYINSVSRNIPDMSHTNIMRLNIVITSSIYTFDAASMSNLGTSPSIQYISITGDSSQRVPFPTSILLLKNLLGFSSTNLYYTTSGSIDFSKMTTLTELYFEKSDGFSTDNIQIVPNGIPKSLKSFTIKNTKIKSSYPFYGFFVNTPNVIATGCSLPDNLEQVVQLADTNKMKTLDLSYNSLGGTMSEKFCKVQNLNIFSNYLKGGPIPSCFYCHFKNNKALLDKVTGPLLSRNQYTNFDYLKDTYYNYPSCNSIIPDLKFENGKTYLFGADLGFDPTYFNTVPSATWNVDVSSNSFYKEGVDIEQFDVTFIYPNQKFTVSALKLPAQVTQVYVSSSGQLSFTGSYFSYNIGSIKAGIVNGAGCTVLSSTFYSMVCQPTVPISSIQNLVDANFSITIGTQTAYIPITFIPDFTNRYLSCSEDCTNKGYCDRNSGLCICKGCSKSGDHGKCDIKNRKCNCDTFWIGVECNTPDHYVSSVVPSNIAGGNVTLNGWYGPIHNNPSVQIGNVLTGYKDCQILDFTTSTIKCLIGAGTGRQNVIVTQNDHSWTGYGIYLYNETLMTCPNDCTNSTVGSCDVRFGNCICKTNYTGIDCGTRVIYQPPQSNTTVDQGSGSTNITNDGTKYIVRISKLAEISINQTIVAEYNLDPKKWNVTVTRNETDNTLYTFKQLVSKNTTVTYIIEEISMGDKNFTFADVPFLVTNGSIKLTVDVENYEYLTSLNTLQIQMISSVESIGERCIIEKAQINNIDQQSSLNYITISKEGKTLTGRFINRALSDGRPTYISSNVVSKDESSITVGLNLPHCIQCIIDPDFSVLVSSIKKNNGCETEEKERKWFLPVVIVIPVVGATAILIVSIVIYSKYRTALRLKLNSFLDPSIKMNEIN</sequence>
<dbReference type="PROSITE" id="PS00022">
    <property type="entry name" value="EGF_1"/>
    <property type="match status" value="1"/>
</dbReference>
<evidence type="ECO:0000259" key="2">
    <source>
        <dbReference type="PROSITE" id="PS00022"/>
    </source>
</evidence>
<dbReference type="eggNOG" id="ENOG502R941">
    <property type="taxonomic scope" value="Eukaryota"/>
</dbReference>
<dbReference type="Pfam" id="PF22933">
    <property type="entry name" value="ComC_SSD"/>
    <property type="match status" value="1"/>
</dbReference>
<dbReference type="PANTHER" id="PTHR24032">
    <property type="entry name" value="EGF-LIKE DOMAIN-CONTAINING PROTEIN-RELATED-RELATED"/>
    <property type="match status" value="1"/>
</dbReference>
<dbReference type="Gene3D" id="3.80.10.10">
    <property type="entry name" value="Ribonuclease Inhibitor"/>
    <property type="match status" value="1"/>
</dbReference>
<dbReference type="GeneID" id="10501469"/>
<dbReference type="Pfam" id="PF24143">
    <property type="entry name" value="Beta-sand_ComC_2nd"/>
    <property type="match status" value="1"/>
</dbReference>
<keyword evidence="4" id="KW-1185">Reference proteome</keyword>
<dbReference type="InterPro" id="IPR057015">
    <property type="entry name" value="B-sand_ComC_2nd"/>
</dbReference>
<dbReference type="OMA" id="QCDIANI"/>
<accession>F0ZKU5</accession>
<keyword evidence="1" id="KW-1133">Transmembrane helix</keyword>
<dbReference type="AlphaFoldDB" id="F0ZKU5"/>
<dbReference type="InterPro" id="IPR053331">
    <property type="entry name" value="EGF-like_comC"/>
</dbReference>